<keyword evidence="6" id="KW-0677">Repeat</keyword>
<dbReference type="CDD" id="cd00112">
    <property type="entry name" value="LDLa"/>
    <property type="match status" value="9"/>
</dbReference>
<evidence type="ECO:0000256" key="7">
    <source>
        <dbReference type="ARBA" id="ARBA00022989"/>
    </source>
</evidence>
<keyword evidence="10 18" id="KW-0675">Receptor</keyword>
<feature type="signal peptide" evidence="15">
    <location>
        <begin position="1"/>
        <end position="24"/>
    </location>
</feature>
<evidence type="ECO:0000256" key="11">
    <source>
        <dbReference type="ARBA" id="ARBA00023180"/>
    </source>
</evidence>
<dbReference type="InterPro" id="IPR026823">
    <property type="entry name" value="cEGF"/>
</dbReference>
<evidence type="ECO:0000256" key="13">
    <source>
        <dbReference type="PROSITE-ProRule" id="PRU00461"/>
    </source>
</evidence>
<sequence length="1054" mass="116778">MKGSKTLLSYILFIIGLQWKSVAALPACHDDEFKCKNGTCLSLSSMCDDVDDCGDNSDEERCVAEKNNKVCPVENGATQFRCKNNLCVSVAKMCDGYDDCGDSSDESPTGGAKCVSIKCRNSDDFRCETNPVCISRYYRCDGTFECEDHSDEANCESVKCSADEFQCLNKMRCISNSLRCDFRYDCDDKSDEVECNLHNATCPNGSFSCKGSNHCLDNSLKCNGVRNCPDNSDELNCPKSTEKCANDEFKCLSNGICIKKTYRCDTVDDCSDGSDEMDCLNSNHKCETDQFRCSTGHCIHKYLQCDGESDCIDSSDELNCHVEKSQPKVGSLVMSTGNLTTSETNMQNDSCLLFCPTNKECLSRAFLCDNENDCPDGYDELSSTCESISCNKDEFKCANGKCEKKKQVCDGIDDCGDNSDEADELCSPTAAPVSCNNDSYQCKNESKCIPMTSVCNSIKDCANGDDEDNLCDVKECDNENGGCSYKCKELKLGYECLCPQGFQLDSDKKSCIDIDECKEGWNVSKCSQICTNLNGTYKCSCHNGFNLVNKKCRANGSVADLIFANELDVRILQSNSQHYRKFADAYNANAVAVDVLTEMIYWSDFVKGTISCASRSNFNPKVIISGLKKPRSLAVDWIGRKLYWIDTAFNNISVSNLDGSFPKTIVKGNGFEEFSGLAIHPYEGYLFWTDVATNGKVVRSNLLGTSQTTIASDLGMPMGIAVDIESNKVYWSDMHLHHICSVNLDGSGFNRILKNIESPLSIAMFEDEIYWTSKVGKKIYRANKFDGTEKSEYNASFLSPMDVVVYHSSAQFYLPHPCNINNGNCSHLCLVQNLTTGICACPDGMNIDINMKSCVSAVKTQVDKDIFQNKSDPISVCNGYQCHSSSKCIEKLFVCDGVTHCPEHDDETSCKSDYSNVSEINNEVTTATSGNNKSFIIGAALGSIFLLLIFFVVFIYLLRKKRSRFDLSMVYETESDIVYGKDGYDNDLQLVIGNQIKETKQSWSSKQKTIEVAAYDEAKIPLTDKNKDENCFEDSSSGEVCFDDDRQPIIANIV</sequence>
<dbReference type="InterPro" id="IPR000033">
    <property type="entry name" value="LDLR_classB_rpt"/>
</dbReference>
<evidence type="ECO:0000256" key="1">
    <source>
        <dbReference type="ARBA" id="ARBA00004167"/>
    </source>
</evidence>
<feature type="domain" description="EGF-like" evidence="16">
    <location>
        <begin position="539"/>
        <end position="552"/>
    </location>
</feature>
<evidence type="ECO:0000256" key="10">
    <source>
        <dbReference type="ARBA" id="ARBA00023170"/>
    </source>
</evidence>
<dbReference type="InterPro" id="IPR036055">
    <property type="entry name" value="LDL_receptor-like_sf"/>
</dbReference>
<dbReference type="InterPro" id="IPR000742">
    <property type="entry name" value="EGF"/>
</dbReference>
<feature type="disulfide bond" evidence="12">
    <location>
        <begin position="222"/>
        <end position="237"/>
    </location>
</feature>
<feature type="chain" id="PRO_5045939650" evidence="15">
    <location>
        <begin position="25"/>
        <end position="1054"/>
    </location>
</feature>
<dbReference type="InterPro" id="IPR001881">
    <property type="entry name" value="EGF-like_Ca-bd_dom"/>
</dbReference>
<dbReference type="Gene3D" id="2.10.25.10">
    <property type="entry name" value="Laminin"/>
    <property type="match status" value="2"/>
</dbReference>
<dbReference type="InterPro" id="IPR011042">
    <property type="entry name" value="6-blade_b-propeller_TolB-like"/>
</dbReference>
<dbReference type="Pfam" id="PF00057">
    <property type="entry name" value="Ldl_recept_a"/>
    <property type="match status" value="9"/>
</dbReference>
<name>A0ABM4C781_HYDVU</name>
<feature type="disulfide bond" evidence="12">
    <location>
        <begin position="140"/>
        <end position="155"/>
    </location>
</feature>
<evidence type="ECO:0000256" key="12">
    <source>
        <dbReference type="PROSITE-ProRule" id="PRU00124"/>
    </source>
</evidence>
<feature type="domain" description="EGF-like" evidence="16">
    <location>
        <begin position="496"/>
        <end position="511"/>
    </location>
</feature>
<keyword evidence="4 14" id="KW-0812">Transmembrane</keyword>
<keyword evidence="5 15" id="KW-0732">Signal</keyword>
<feature type="disulfide bond" evidence="12">
    <location>
        <begin position="28"/>
        <end position="40"/>
    </location>
</feature>
<dbReference type="InterPro" id="IPR023415">
    <property type="entry name" value="LDLR_class-A_CS"/>
</dbReference>
<keyword evidence="3" id="KW-0254">Endocytosis</keyword>
<dbReference type="SUPFAM" id="SSF57184">
    <property type="entry name" value="Growth factor receptor domain"/>
    <property type="match status" value="1"/>
</dbReference>
<dbReference type="Gene3D" id="4.10.400.10">
    <property type="entry name" value="Low-density Lipoprotein Receptor"/>
    <property type="match status" value="10"/>
</dbReference>
<dbReference type="Gene3D" id="2.40.128.620">
    <property type="match status" value="1"/>
</dbReference>
<dbReference type="SMART" id="SM00179">
    <property type="entry name" value="EGF_CA"/>
    <property type="match status" value="2"/>
</dbReference>
<keyword evidence="2" id="KW-0245">EGF-like domain</keyword>
<dbReference type="InterPro" id="IPR009030">
    <property type="entry name" value="Growth_fac_rcpt_cys_sf"/>
</dbReference>
<comment type="caution">
    <text evidence="12">Lacks conserved residue(s) required for the propagation of feature annotation.</text>
</comment>
<feature type="repeat" description="LDL-receptor class B" evidence="13">
    <location>
        <begin position="598"/>
        <end position="639"/>
    </location>
</feature>
<dbReference type="PROSITE" id="PS01187">
    <property type="entry name" value="EGF_CA"/>
    <property type="match status" value="1"/>
</dbReference>
<feature type="disulfide bond" evidence="12">
    <location>
        <begin position="397"/>
        <end position="415"/>
    </location>
</feature>
<proteinExistence type="predicted"/>
<keyword evidence="8 14" id="KW-0472">Membrane</keyword>
<evidence type="ECO:0000256" key="9">
    <source>
        <dbReference type="ARBA" id="ARBA00023157"/>
    </source>
</evidence>
<dbReference type="SMART" id="SM00192">
    <property type="entry name" value="LDLa"/>
    <property type="match status" value="11"/>
</dbReference>
<evidence type="ECO:0000256" key="2">
    <source>
        <dbReference type="ARBA" id="ARBA00022536"/>
    </source>
</evidence>
<dbReference type="Pfam" id="PF00058">
    <property type="entry name" value="Ldl_recept_b"/>
    <property type="match status" value="1"/>
</dbReference>
<dbReference type="RefSeq" id="XP_065657458.1">
    <property type="nucleotide sequence ID" value="XM_065801386.1"/>
</dbReference>
<dbReference type="InterPro" id="IPR051221">
    <property type="entry name" value="LDLR-related"/>
</dbReference>
<feature type="disulfide bond" evidence="12">
    <location>
        <begin position="895"/>
        <end position="910"/>
    </location>
</feature>
<dbReference type="GeneID" id="100201256"/>
<dbReference type="Proteomes" id="UP001652625">
    <property type="component" value="Chromosome 07"/>
</dbReference>
<evidence type="ECO:0000256" key="15">
    <source>
        <dbReference type="SAM" id="SignalP"/>
    </source>
</evidence>
<feature type="repeat" description="LDL-receptor class B" evidence="13">
    <location>
        <begin position="727"/>
        <end position="768"/>
    </location>
</feature>
<evidence type="ECO:0000256" key="14">
    <source>
        <dbReference type="SAM" id="Phobius"/>
    </source>
</evidence>
<keyword evidence="17" id="KW-1185">Reference proteome</keyword>
<dbReference type="PANTHER" id="PTHR22722">
    <property type="entry name" value="LOW-DENSITY LIPOPROTEIN RECEPTOR-RELATED PROTEIN 2-RELATED"/>
    <property type="match status" value="1"/>
</dbReference>
<dbReference type="PROSITE" id="PS01186">
    <property type="entry name" value="EGF_2"/>
    <property type="match status" value="2"/>
</dbReference>
<dbReference type="SUPFAM" id="SSF57424">
    <property type="entry name" value="LDL receptor-like module"/>
    <property type="match status" value="11"/>
</dbReference>
<reference evidence="18" key="1">
    <citation type="submission" date="2025-08" db="UniProtKB">
        <authorList>
            <consortium name="RefSeq"/>
        </authorList>
    </citation>
    <scope>IDENTIFICATION</scope>
</reference>
<gene>
    <name evidence="18" type="primary">LOC100201256</name>
</gene>
<feature type="disulfide bond" evidence="12">
    <location>
        <begin position="286"/>
        <end position="298"/>
    </location>
</feature>
<protein>
    <submittedName>
        <fullName evidence="18">Low-density lipoprotein receptor-related protein 8 isoform X2</fullName>
    </submittedName>
</protein>
<dbReference type="Gene3D" id="2.120.10.30">
    <property type="entry name" value="TolB, C-terminal domain"/>
    <property type="match status" value="1"/>
</dbReference>
<keyword evidence="11" id="KW-0325">Glycoprotein</keyword>
<feature type="disulfide bond" evidence="12">
    <location>
        <begin position="35"/>
        <end position="53"/>
    </location>
</feature>
<evidence type="ECO:0000256" key="6">
    <source>
        <dbReference type="ARBA" id="ARBA00022737"/>
    </source>
</evidence>
<dbReference type="PROSITE" id="PS51120">
    <property type="entry name" value="LDLRB"/>
    <property type="match status" value="4"/>
</dbReference>
<feature type="disulfide bond" evidence="12">
    <location>
        <begin position="293"/>
        <end position="311"/>
    </location>
</feature>
<evidence type="ECO:0000259" key="16">
    <source>
        <dbReference type="PROSITE" id="PS01186"/>
    </source>
</evidence>
<evidence type="ECO:0000256" key="8">
    <source>
        <dbReference type="ARBA" id="ARBA00023136"/>
    </source>
</evidence>
<evidence type="ECO:0000256" key="5">
    <source>
        <dbReference type="ARBA" id="ARBA00022729"/>
    </source>
</evidence>
<dbReference type="SUPFAM" id="SSF63825">
    <property type="entry name" value="YWTD domain"/>
    <property type="match status" value="1"/>
</dbReference>
<feature type="repeat" description="LDL-receptor class B" evidence="13">
    <location>
        <begin position="684"/>
        <end position="726"/>
    </location>
</feature>
<dbReference type="InterPro" id="IPR018097">
    <property type="entry name" value="EGF_Ca-bd_CS"/>
</dbReference>
<comment type="subcellular location">
    <subcellularLocation>
        <location evidence="1">Membrane</location>
        <topology evidence="1">Single-pass membrane protein</topology>
    </subcellularLocation>
</comment>
<keyword evidence="7 14" id="KW-1133">Transmembrane helix</keyword>
<organism evidence="17 18">
    <name type="scientific">Hydra vulgaris</name>
    <name type="common">Hydra</name>
    <name type="synonym">Hydra attenuata</name>
    <dbReference type="NCBI Taxonomy" id="6087"/>
    <lineage>
        <taxon>Eukaryota</taxon>
        <taxon>Metazoa</taxon>
        <taxon>Cnidaria</taxon>
        <taxon>Hydrozoa</taxon>
        <taxon>Hydroidolina</taxon>
        <taxon>Anthoathecata</taxon>
        <taxon>Aplanulata</taxon>
        <taxon>Hydridae</taxon>
        <taxon>Hydra</taxon>
    </lineage>
</organism>
<keyword evidence="9 12" id="KW-1015">Disulfide bond</keyword>
<dbReference type="PRINTS" id="PR00261">
    <property type="entry name" value="LDLRECEPTOR"/>
</dbReference>
<evidence type="ECO:0000256" key="4">
    <source>
        <dbReference type="ARBA" id="ARBA00022692"/>
    </source>
</evidence>
<evidence type="ECO:0000313" key="17">
    <source>
        <dbReference type="Proteomes" id="UP001652625"/>
    </source>
</evidence>
<dbReference type="PROSITE" id="PS01209">
    <property type="entry name" value="LDLRA_1"/>
    <property type="match status" value="5"/>
</dbReference>
<dbReference type="PROSITE" id="PS50068">
    <property type="entry name" value="LDLRA_2"/>
    <property type="match status" value="11"/>
</dbReference>
<keyword evidence="18" id="KW-0449">Lipoprotein</keyword>
<dbReference type="PANTHER" id="PTHR22722:SF14">
    <property type="entry name" value="MEGALIN, ISOFORM A"/>
    <property type="match status" value="1"/>
</dbReference>
<feature type="transmembrane region" description="Helical" evidence="14">
    <location>
        <begin position="935"/>
        <end position="958"/>
    </location>
</feature>
<feature type="disulfide bond" evidence="12">
    <location>
        <begin position="390"/>
        <end position="402"/>
    </location>
</feature>
<feature type="repeat" description="LDL-receptor class B" evidence="13">
    <location>
        <begin position="640"/>
        <end position="683"/>
    </location>
</feature>
<feature type="disulfide bond" evidence="12">
    <location>
        <begin position="305"/>
        <end position="320"/>
    </location>
</feature>
<dbReference type="SMART" id="SM00135">
    <property type="entry name" value="LY"/>
    <property type="match status" value="5"/>
</dbReference>
<evidence type="ECO:0000256" key="3">
    <source>
        <dbReference type="ARBA" id="ARBA00022583"/>
    </source>
</evidence>
<feature type="disulfide bond" evidence="12">
    <location>
        <begin position="264"/>
        <end position="279"/>
    </location>
</feature>
<accession>A0ABM4C781</accession>
<evidence type="ECO:0000313" key="18">
    <source>
        <dbReference type="RefSeq" id="XP_065657458.1"/>
    </source>
</evidence>
<dbReference type="Pfam" id="PF12662">
    <property type="entry name" value="cEGF"/>
    <property type="match status" value="1"/>
</dbReference>
<feature type="disulfide bond" evidence="12">
    <location>
        <begin position="47"/>
        <end position="62"/>
    </location>
</feature>
<dbReference type="SMART" id="SM00181">
    <property type="entry name" value="EGF"/>
    <property type="match status" value="5"/>
</dbReference>
<feature type="disulfide bond" evidence="12">
    <location>
        <begin position="180"/>
        <end position="195"/>
    </location>
</feature>
<feature type="disulfide bond" evidence="12">
    <location>
        <begin position="82"/>
        <end position="100"/>
    </location>
</feature>
<dbReference type="InterPro" id="IPR002172">
    <property type="entry name" value="LDrepeatLR_classA_rpt"/>
</dbReference>